<dbReference type="InterPro" id="IPR045091">
    <property type="entry name" value="Mad2-like"/>
</dbReference>
<dbReference type="InterPro" id="IPR036570">
    <property type="entry name" value="HORMA_dom_sf"/>
</dbReference>
<accession>A0AAU9KYP8</accession>
<proteinExistence type="predicted"/>
<evidence type="ECO:0000313" key="4">
    <source>
        <dbReference type="Proteomes" id="UP001160483"/>
    </source>
</evidence>
<comment type="caution">
    <text evidence="3">The sequence shown here is derived from an EMBL/GenBank/DDBJ whole genome shotgun (WGS) entry which is preliminary data.</text>
</comment>
<dbReference type="SUPFAM" id="SSF56019">
    <property type="entry name" value="The spindle assembly checkpoint protein mad2"/>
    <property type="match status" value="1"/>
</dbReference>
<keyword evidence="1" id="KW-0732">Signal</keyword>
<dbReference type="EMBL" id="CAKKTJ010000299">
    <property type="protein sequence ID" value="CAH0479377.1"/>
    <property type="molecule type" value="Genomic_DNA"/>
</dbReference>
<evidence type="ECO:0000256" key="1">
    <source>
        <dbReference type="SAM" id="SignalP"/>
    </source>
</evidence>
<feature type="chain" id="PRO_5043695320" description="HORMA domain-containing protein" evidence="1">
    <location>
        <begin position="21"/>
        <end position="253"/>
    </location>
</feature>
<organism evidence="3 4">
    <name type="scientific">Peronospora belbahrii</name>
    <dbReference type="NCBI Taxonomy" id="622444"/>
    <lineage>
        <taxon>Eukaryota</taxon>
        <taxon>Sar</taxon>
        <taxon>Stramenopiles</taxon>
        <taxon>Oomycota</taxon>
        <taxon>Peronosporomycetes</taxon>
        <taxon>Peronosporales</taxon>
        <taxon>Peronosporaceae</taxon>
        <taxon>Peronospora</taxon>
    </lineage>
</organism>
<evidence type="ECO:0000259" key="2">
    <source>
        <dbReference type="PROSITE" id="PS50815"/>
    </source>
</evidence>
<dbReference type="Gene3D" id="3.30.900.10">
    <property type="entry name" value="HORMA domain"/>
    <property type="match status" value="1"/>
</dbReference>
<dbReference type="AlphaFoldDB" id="A0AAU9KYP8"/>
<evidence type="ECO:0000313" key="3">
    <source>
        <dbReference type="EMBL" id="CAH0479377.1"/>
    </source>
</evidence>
<feature type="signal peptide" evidence="1">
    <location>
        <begin position="1"/>
        <end position="20"/>
    </location>
</feature>
<dbReference type="PANTHER" id="PTHR11842:SF10">
    <property type="entry name" value="MITOTIC SPINDLE ASSEMBLY CHECKPOINT PROTEIN MAD2B"/>
    <property type="match status" value="1"/>
</dbReference>
<dbReference type="Proteomes" id="UP001160483">
    <property type="component" value="Unassembled WGS sequence"/>
</dbReference>
<dbReference type="PROSITE" id="PS50815">
    <property type="entry name" value="HORMA"/>
    <property type="match status" value="1"/>
</dbReference>
<sequence>MKFKVLCVKFITLHVQLSLQNSVNEDRSVQDKQRHGLTDLVLEFLEAIVHEFLFTSRVYPKESFDQRVLYDVPIHMSRHPLLCEYIYSMLDGCRTWLLRRELEKLCVILLSKEGRTLETLAVEPAWNAAFIEAAGSEEDKPLPLLELEETFRAGMVALMATTVSNTIPQTEINMPHTFRILAQTVEDATNRGTAINDDNASNSWVLADPFWYDEQKKDKVIVPVKRIQSEATPVQLHVYMEKTQPIVMAKAGE</sequence>
<gene>
    <name evidence="3" type="ORF">PBS003_LOCUS6023</name>
</gene>
<reference evidence="3" key="1">
    <citation type="submission" date="2021-11" db="EMBL/GenBank/DDBJ databases">
        <authorList>
            <person name="Islam A."/>
            <person name="Islam S."/>
            <person name="Flora M.S."/>
            <person name="Rahman M."/>
            <person name="Ziaur R.M."/>
            <person name="Epstein J.H."/>
            <person name="Hassan M."/>
            <person name="Klassen M."/>
            <person name="Woodard K."/>
            <person name="Webb A."/>
            <person name="Webby R.J."/>
            <person name="El Zowalaty M.E."/>
        </authorList>
    </citation>
    <scope>NUCLEOTIDE SEQUENCE</scope>
    <source>
        <strain evidence="3">Pbs3</strain>
    </source>
</reference>
<feature type="domain" description="HORMA" evidence="2">
    <location>
        <begin position="35"/>
        <end position="238"/>
    </location>
</feature>
<dbReference type="GO" id="GO:0016035">
    <property type="term" value="C:zeta DNA polymerase complex"/>
    <property type="evidence" value="ECO:0007669"/>
    <property type="project" value="TreeGrafter"/>
</dbReference>
<name>A0AAU9KYP8_9STRA</name>
<dbReference type="PANTHER" id="PTHR11842">
    <property type="entry name" value="MITOTIC SPINDLE ASSEMBLY CHECKPOINT PROTEIN MAD2"/>
    <property type="match status" value="1"/>
</dbReference>
<protein>
    <recommendedName>
        <fullName evidence="2">HORMA domain-containing protein</fullName>
    </recommendedName>
</protein>
<dbReference type="InterPro" id="IPR003511">
    <property type="entry name" value="HORMA_dom"/>
</dbReference>